<reference evidence="2 3" key="1">
    <citation type="submission" date="2016-07" db="EMBL/GenBank/DDBJ databases">
        <title>Multi-omics approach to identify versatile polysaccharide utilization systems of a marine flavobacterium Gramella flava.</title>
        <authorList>
            <person name="Tang K."/>
        </authorList>
    </citation>
    <scope>NUCLEOTIDE SEQUENCE [LARGE SCALE GENOMIC DNA]</scope>
    <source>
        <strain evidence="2 3">JLT2011</strain>
    </source>
</reference>
<keyword evidence="3" id="KW-1185">Reference proteome</keyword>
<sequence length="510" mass="55197">MKKITIPLVLAGSLLLFSCAQENFSEPSPVNEINAGGSWSEIHFHPVSSIQVGGEASAEISAFDPASQRIFTVNPAEDQISVFDLSDVQHPKKLEPISIPGGSPNSVAVSHGKVAVAVEAANKQNLGKIYVYDAKSLGLLQSYQVGALPDMLSFSPNGKFLVVANEGEPNDDYTVDPDGSVTIIEVHTGAITNLDFSAFNDQASELALGGYRVFGPGADLAADTEPEYVAISEDSRFAWVSLQENNGIAKINLETKSMEAIYPLGFKDHSLPENSLDASNRDGEKALKTWPVYGMYQPDAIKYFKLRGAAYLISANEGDARDYGGFSEEVRIKDLQLDPVAFPNAEILQQDENLGRLNSTTTLGDLDGDGDYDELYSYGARSFSIWSPNGELLYDSGNLIAEITLALTPDRFNDDDGRSDDKGAEPESIETLQVNGNRQLLFVGLERTDQVLVFEITDPLNPQFIQILSHEGDEAPEGVLAVAAKDSPSKKDLLIVSNEDSGTVTIYQNN</sequence>
<feature type="domain" description="Choice-of-anchor I" evidence="1">
    <location>
        <begin position="47"/>
        <end position="508"/>
    </location>
</feature>
<dbReference type="GO" id="GO:0004035">
    <property type="term" value="F:alkaline phosphatase activity"/>
    <property type="evidence" value="ECO:0007669"/>
    <property type="project" value="UniProtKB-EC"/>
</dbReference>
<dbReference type="InterPro" id="IPR011048">
    <property type="entry name" value="Haem_d1_sf"/>
</dbReference>
<dbReference type="STRING" id="1229726.GRFL_1060"/>
<dbReference type="SUPFAM" id="SSF101908">
    <property type="entry name" value="Putative isomerase YbhE"/>
    <property type="match status" value="1"/>
</dbReference>
<dbReference type="SUPFAM" id="SSF51004">
    <property type="entry name" value="C-terminal (heme d1) domain of cytochrome cd1-nitrite reductase"/>
    <property type="match status" value="1"/>
</dbReference>
<evidence type="ECO:0000313" key="3">
    <source>
        <dbReference type="Proteomes" id="UP000186230"/>
    </source>
</evidence>
<dbReference type="RefSeq" id="WP_083643626.1">
    <property type="nucleotide sequence ID" value="NZ_AMRU01000002.1"/>
</dbReference>
<name>A0A1L7I3K0_9FLAO</name>
<proteinExistence type="predicted"/>
<dbReference type="InterPro" id="IPR055188">
    <property type="entry name" value="Choice_anch_I"/>
</dbReference>
<accession>A0A1L7I3K0</accession>
<dbReference type="Proteomes" id="UP000186230">
    <property type="component" value="Chromosome"/>
</dbReference>
<dbReference type="EMBL" id="CP016359">
    <property type="protein sequence ID" value="APU67784.1"/>
    <property type="molecule type" value="Genomic_DNA"/>
</dbReference>
<dbReference type="PANTHER" id="PTHR46928:SF1">
    <property type="entry name" value="MESENCHYME-SPECIFIC CELL SURFACE GLYCOPROTEIN"/>
    <property type="match status" value="1"/>
</dbReference>
<dbReference type="PANTHER" id="PTHR46928">
    <property type="entry name" value="MESENCHYME-SPECIFIC CELL SURFACE GLYCOPROTEIN"/>
    <property type="match status" value="1"/>
</dbReference>
<dbReference type="NCBIfam" id="NF038117">
    <property type="entry name" value="choice_anch_I"/>
    <property type="match status" value="1"/>
</dbReference>
<organism evidence="2 3">
    <name type="scientific">Christiangramia flava JLT2011</name>
    <dbReference type="NCBI Taxonomy" id="1229726"/>
    <lineage>
        <taxon>Bacteria</taxon>
        <taxon>Pseudomonadati</taxon>
        <taxon>Bacteroidota</taxon>
        <taxon>Flavobacteriia</taxon>
        <taxon>Flavobacteriales</taxon>
        <taxon>Flavobacteriaceae</taxon>
        <taxon>Christiangramia</taxon>
    </lineage>
</organism>
<dbReference type="Pfam" id="PF22494">
    <property type="entry name" value="choice_anch_I"/>
    <property type="match status" value="1"/>
</dbReference>
<evidence type="ECO:0000313" key="2">
    <source>
        <dbReference type="EMBL" id="APU67784.1"/>
    </source>
</evidence>
<dbReference type="OrthoDB" id="9803927at2"/>
<dbReference type="AlphaFoldDB" id="A0A1L7I3K0"/>
<dbReference type="InterPro" id="IPR052956">
    <property type="entry name" value="Mesenchyme-surface_protein"/>
</dbReference>
<dbReference type="Gene3D" id="2.130.10.10">
    <property type="entry name" value="YVTN repeat-like/Quinoprotein amine dehydrogenase"/>
    <property type="match status" value="1"/>
</dbReference>
<gene>
    <name evidence="2" type="ORF">GRFL_1060</name>
</gene>
<evidence type="ECO:0000259" key="1">
    <source>
        <dbReference type="Pfam" id="PF22494"/>
    </source>
</evidence>
<dbReference type="EC" id="3.1.3.1" evidence="2"/>
<keyword evidence="2" id="KW-0378">Hydrolase</keyword>
<dbReference type="KEGG" id="gfl:GRFL_1060"/>
<dbReference type="InterPro" id="IPR015943">
    <property type="entry name" value="WD40/YVTN_repeat-like_dom_sf"/>
</dbReference>
<protein>
    <submittedName>
        <fullName evidence="2">Alkaline phosphatase</fullName>
        <ecNumber evidence="2">3.1.3.1</ecNumber>
    </submittedName>
</protein>
<dbReference type="PROSITE" id="PS51257">
    <property type="entry name" value="PROKAR_LIPOPROTEIN"/>
    <property type="match status" value="1"/>
</dbReference>